<feature type="transmembrane region" description="Helical" evidence="2">
    <location>
        <begin position="220"/>
        <end position="242"/>
    </location>
</feature>
<dbReference type="VEuPathDB" id="FungiDB:C8Q69DRAFT_447759"/>
<dbReference type="PANTHER" id="PTHR35184">
    <property type="entry name" value="YALI0C10208P"/>
    <property type="match status" value="1"/>
</dbReference>
<sequence>MSSNPQQSKSSGPPWVPNTASLGGIPTVSVDVPIDAVFLALFIVAAASHMTLFRRNKARGHKFIPSGATFGFCMARIVANVLRIVWACYQHNVRVAIASQIFVAAGVVVLFILNLLYSQRLLRAAHPHLGWSRPVSYLFKALYALVIISLAMLITVTVQSFYTLNTNTRRIDRDVQLYGSTYFMTVSFLPFVIIAYILLAPRSDTQRIEKFGKGRWRTKIRLLCATTFLLCLGASFRCGTSYKNPRPATDPAWYQHKACFYIFNFGVEICTVYIYLFGRFDQRFYVPDGSSKVRHYRGNSVSEASEPKGYEQQVRNEDGDEESGLDTLPIVDEARKVDYANNEQTVV</sequence>
<evidence type="ECO:0000256" key="1">
    <source>
        <dbReference type="SAM" id="MobiDB-lite"/>
    </source>
</evidence>
<feature type="transmembrane region" description="Helical" evidence="2">
    <location>
        <begin position="97"/>
        <end position="117"/>
    </location>
</feature>
<dbReference type="GeneID" id="39598514"/>
<dbReference type="RefSeq" id="XP_028481711.1">
    <property type="nucleotide sequence ID" value="XM_028629237.1"/>
</dbReference>
<accession>A0A443HK00</accession>
<dbReference type="AlphaFoldDB" id="A0A443HK00"/>
<name>A0A443HK00_BYSSP</name>
<proteinExistence type="predicted"/>
<dbReference type="InterPro" id="IPR021460">
    <property type="entry name" value="DUF3112"/>
</dbReference>
<keyword evidence="2" id="KW-1133">Transmembrane helix</keyword>
<dbReference type="EMBL" id="RCNU01000014">
    <property type="protein sequence ID" value="RWQ92066.1"/>
    <property type="molecule type" value="Genomic_DNA"/>
</dbReference>
<feature type="transmembrane region" description="Helical" evidence="2">
    <location>
        <begin position="254"/>
        <end position="276"/>
    </location>
</feature>
<dbReference type="PANTHER" id="PTHR35184:SF1">
    <property type="entry name" value="INTEGRAL MEMBRANE PROTEIN"/>
    <property type="match status" value="1"/>
</dbReference>
<feature type="compositionally biased region" description="Basic and acidic residues" evidence="1">
    <location>
        <begin position="305"/>
        <end position="317"/>
    </location>
</feature>
<organism evidence="3 4">
    <name type="scientific">Byssochlamys spectabilis</name>
    <name type="common">Paecilomyces variotii</name>
    <dbReference type="NCBI Taxonomy" id="264951"/>
    <lineage>
        <taxon>Eukaryota</taxon>
        <taxon>Fungi</taxon>
        <taxon>Dikarya</taxon>
        <taxon>Ascomycota</taxon>
        <taxon>Pezizomycotina</taxon>
        <taxon>Eurotiomycetes</taxon>
        <taxon>Eurotiomycetidae</taxon>
        <taxon>Eurotiales</taxon>
        <taxon>Thermoascaceae</taxon>
        <taxon>Paecilomyces</taxon>
    </lineage>
</organism>
<reference evidence="3 4" key="1">
    <citation type="journal article" date="2018" name="Front. Microbiol.">
        <title>Genomic and genetic insights into a cosmopolitan fungus, Paecilomyces variotii (Eurotiales).</title>
        <authorList>
            <person name="Urquhart A.S."/>
            <person name="Mondo S.J."/>
            <person name="Makela M.R."/>
            <person name="Hane J.K."/>
            <person name="Wiebenga A."/>
            <person name="He G."/>
            <person name="Mihaltcheva S."/>
            <person name="Pangilinan J."/>
            <person name="Lipzen A."/>
            <person name="Barry K."/>
            <person name="de Vries R.P."/>
            <person name="Grigoriev I.V."/>
            <person name="Idnurm A."/>
        </authorList>
    </citation>
    <scope>NUCLEOTIDE SEQUENCE [LARGE SCALE GENOMIC DNA]</scope>
    <source>
        <strain evidence="3 4">CBS 101075</strain>
    </source>
</reference>
<feature type="transmembrane region" description="Helical" evidence="2">
    <location>
        <begin position="182"/>
        <end position="199"/>
    </location>
</feature>
<comment type="caution">
    <text evidence="3">The sequence shown here is derived from an EMBL/GenBank/DDBJ whole genome shotgun (WGS) entry which is preliminary data.</text>
</comment>
<protein>
    <submittedName>
        <fullName evidence="3">Uncharacterized protein</fullName>
    </submittedName>
</protein>
<feature type="transmembrane region" description="Helical" evidence="2">
    <location>
        <begin position="137"/>
        <end position="162"/>
    </location>
</feature>
<keyword evidence="2" id="KW-0812">Transmembrane</keyword>
<gene>
    <name evidence="3" type="ORF">C8Q69DRAFT_447759</name>
</gene>
<keyword evidence="2" id="KW-0472">Membrane</keyword>
<evidence type="ECO:0000313" key="4">
    <source>
        <dbReference type="Proteomes" id="UP000283841"/>
    </source>
</evidence>
<dbReference type="Proteomes" id="UP000283841">
    <property type="component" value="Unassembled WGS sequence"/>
</dbReference>
<feature type="transmembrane region" description="Helical" evidence="2">
    <location>
        <begin position="64"/>
        <end position="85"/>
    </location>
</feature>
<evidence type="ECO:0000256" key="2">
    <source>
        <dbReference type="SAM" id="Phobius"/>
    </source>
</evidence>
<feature type="region of interest" description="Disordered" evidence="1">
    <location>
        <begin position="296"/>
        <end position="327"/>
    </location>
</feature>
<evidence type="ECO:0000313" key="3">
    <source>
        <dbReference type="EMBL" id="RWQ92066.1"/>
    </source>
</evidence>
<dbReference type="Pfam" id="PF11309">
    <property type="entry name" value="DUF3112"/>
    <property type="match status" value="1"/>
</dbReference>
<dbReference type="STRING" id="264951.A0A443HK00"/>
<keyword evidence="4" id="KW-1185">Reference proteome</keyword>